<dbReference type="Pfam" id="PF04616">
    <property type="entry name" value="Glyco_hydro_43"/>
    <property type="match status" value="1"/>
</dbReference>
<dbReference type="PANTHER" id="PTHR22925:SF3">
    <property type="entry name" value="GLYCOSYL HYDROLASE FAMILY PROTEIN 43"/>
    <property type="match status" value="1"/>
</dbReference>
<keyword evidence="5" id="KW-0732">Signal</keyword>
<dbReference type="GO" id="GO:0004553">
    <property type="term" value="F:hydrolase activity, hydrolyzing O-glycosyl compounds"/>
    <property type="evidence" value="ECO:0007669"/>
    <property type="project" value="InterPro"/>
</dbReference>
<evidence type="ECO:0000256" key="5">
    <source>
        <dbReference type="SAM" id="SignalP"/>
    </source>
</evidence>
<dbReference type="RefSeq" id="WP_107828107.1">
    <property type="nucleotide sequence ID" value="NZ_CP160205.1"/>
</dbReference>
<evidence type="ECO:0000313" key="7">
    <source>
        <dbReference type="Proteomes" id="UP000244168"/>
    </source>
</evidence>
<accession>A0A2T5JAU9</accession>
<dbReference type="Gene3D" id="2.115.10.20">
    <property type="entry name" value="Glycosyl hydrolase domain, family 43"/>
    <property type="match status" value="1"/>
</dbReference>
<keyword evidence="2 4" id="KW-0378">Hydrolase</keyword>
<evidence type="ECO:0000313" key="6">
    <source>
        <dbReference type="EMBL" id="PTQ97909.1"/>
    </source>
</evidence>
<proteinExistence type="inferred from homology"/>
<dbReference type="AlphaFoldDB" id="A0A2T5JAU9"/>
<dbReference type="InterPro" id="IPR023296">
    <property type="entry name" value="Glyco_hydro_beta-prop_sf"/>
</dbReference>
<feature type="signal peptide" evidence="5">
    <location>
        <begin position="1"/>
        <end position="27"/>
    </location>
</feature>
<organism evidence="6 7">
    <name type="scientific">Mucilaginibacter yixingensis</name>
    <dbReference type="NCBI Taxonomy" id="1295612"/>
    <lineage>
        <taxon>Bacteria</taxon>
        <taxon>Pseudomonadati</taxon>
        <taxon>Bacteroidota</taxon>
        <taxon>Sphingobacteriia</taxon>
        <taxon>Sphingobacteriales</taxon>
        <taxon>Sphingobacteriaceae</taxon>
        <taxon>Mucilaginibacter</taxon>
    </lineage>
</organism>
<sequence length="475" mass="52532">MKPMCRRFAANALLCLLLILRITQASAQRTGTYHQIVSGVPLLDDRGHIVSAHGANIIKDGGRYYLFGEAHSDTSNAFVGFNCYSSADLYNWKFERVALPLQDSGRLGPDRVGERAKVLKCKKTGEYVMLMHSDDHKYMDPCVGYATASSVAGPYVFKGPLLFNGQPIHKWDIGSFVDDDGAGYLLIHGGLMYRLSDDFHSISKLVVDNHWRGAEAPTVFKKNGVYYWIASDLTSWERNDNFYYTATALEGPWTSRGNFAPAGTLTWNSQASFVLPVAGKADTTFMFMGDRWSYPHQASAATYVWLPLKVSGTSISISKYYDVWQVDSGSGKNASGQLTGEQVTSNAKTLNYQGNWSSYSFGKYAARRSDTKGDRLSLNFHGKQLGIYSILGPEGGYATVTVFNSKKERVCSFVVDTYSKYECRSLVMLTPVMAAGDYAVTISINGDHGSWSDKRKSIYGSKGNYFAFQSAVVVK</sequence>
<dbReference type="EMBL" id="QAOQ01000003">
    <property type="protein sequence ID" value="PTQ97909.1"/>
    <property type="molecule type" value="Genomic_DNA"/>
</dbReference>
<evidence type="ECO:0000256" key="2">
    <source>
        <dbReference type="ARBA" id="ARBA00022801"/>
    </source>
</evidence>
<evidence type="ECO:0000256" key="1">
    <source>
        <dbReference type="ARBA" id="ARBA00009865"/>
    </source>
</evidence>
<keyword evidence="3 4" id="KW-0326">Glycosidase</keyword>
<dbReference type="OrthoDB" id="273314at2"/>
<keyword evidence="7" id="KW-1185">Reference proteome</keyword>
<dbReference type="SUPFAM" id="SSF75005">
    <property type="entry name" value="Arabinanase/levansucrase/invertase"/>
    <property type="match status" value="1"/>
</dbReference>
<dbReference type="CDD" id="cd18821">
    <property type="entry name" value="GH43_Pc3Gal43A-like"/>
    <property type="match status" value="1"/>
</dbReference>
<protein>
    <submittedName>
        <fullName evidence="6">Glycosyl hydrolase family 43</fullName>
    </submittedName>
</protein>
<gene>
    <name evidence="6" type="ORF">C8P68_10368</name>
</gene>
<dbReference type="Gene3D" id="2.60.120.260">
    <property type="entry name" value="Galactose-binding domain-like"/>
    <property type="match status" value="1"/>
</dbReference>
<dbReference type="GO" id="GO:0005975">
    <property type="term" value="P:carbohydrate metabolic process"/>
    <property type="evidence" value="ECO:0007669"/>
    <property type="project" value="InterPro"/>
</dbReference>
<evidence type="ECO:0000256" key="3">
    <source>
        <dbReference type="ARBA" id="ARBA00023295"/>
    </source>
</evidence>
<dbReference type="Proteomes" id="UP000244168">
    <property type="component" value="Unassembled WGS sequence"/>
</dbReference>
<feature type="chain" id="PRO_5015505880" evidence="5">
    <location>
        <begin position="28"/>
        <end position="475"/>
    </location>
</feature>
<evidence type="ECO:0000256" key="4">
    <source>
        <dbReference type="RuleBase" id="RU361187"/>
    </source>
</evidence>
<dbReference type="InterPro" id="IPR006710">
    <property type="entry name" value="Glyco_hydro_43"/>
</dbReference>
<name>A0A2T5JAU9_9SPHI</name>
<comment type="caution">
    <text evidence="6">The sequence shown here is derived from an EMBL/GenBank/DDBJ whole genome shotgun (WGS) entry which is preliminary data.</text>
</comment>
<dbReference type="PANTHER" id="PTHR22925">
    <property type="entry name" value="GLYCOSYL HYDROLASE 43 FAMILY MEMBER"/>
    <property type="match status" value="1"/>
</dbReference>
<reference evidence="6 7" key="1">
    <citation type="submission" date="2018-04" db="EMBL/GenBank/DDBJ databases">
        <title>Genomic Encyclopedia of Archaeal and Bacterial Type Strains, Phase II (KMG-II): from individual species to whole genera.</title>
        <authorList>
            <person name="Goeker M."/>
        </authorList>
    </citation>
    <scope>NUCLEOTIDE SEQUENCE [LARGE SCALE GENOMIC DNA]</scope>
    <source>
        <strain evidence="6 7">DSM 26809</strain>
    </source>
</reference>
<comment type="similarity">
    <text evidence="1 4">Belongs to the glycosyl hydrolase 43 family.</text>
</comment>